<reference evidence="1" key="1">
    <citation type="submission" date="2022-10" db="EMBL/GenBank/DDBJ databases">
        <title>Human gut microbiome strain richness.</title>
        <authorList>
            <person name="Chen-Liaw A."/>
        </authorList>
    </citation>
    <scope>NUCLEOTIDE SEQUENCE</scope>
    <source>
        <strain evidence="1">1001283st1_A3_1001283B150304_161114</strain>
    </source>
</reference>
<dbReference type="Proteomes" id="UP001217776">
    <property type="component" value="Unassembled WGS sequence"/>
</dbReference>
<organism evidence="1 2">
    <name type="scientific">Bacteroides thetaiotaomicron</name>
    <dbReference type="NCBI Taxonomy" id="818"/>
    <lineage>
        <taxon>Bacteria</taxon>
        <taxon>Pseudomonadati</taxon>
        <taxon>Bacteroidota</taxon>
        <taxon>Bacteroidia</taxon>
        <taxon>Bacteroidales</taxon>
        <taxon>Bacteroidaceae</taxon>
        <taxon>Bacteroides</taxon>
    </lineage>
</organism>
<dbReference type="EMBL" id="JAQNVG010000041">
    <property type="protein sequence ID" value="MDC2238063.1"/>
    <property type="molecule type" value="Genomic_DNA"/>
</dbReference>
<comment type="caution">
    <text evidence="1">The sequence shown here is derived from an EMBL/GenBank/DDBJ whole genome shotgun (WGS) entry which is preliminary data.</text>
</comment>
<proteinExistence type="predicted"/>
<sequence>MATIKVKFRASSVEMKEGSLYYQVIHNRLARQVHTGYKLFPSEWDAGISEIVMDSGTEGGGRRNYLLSVKTALAENLSRLRSIIAQQGCF</sequence>
<gene>
    <name evidence="1" type="ORF">PO127_20180</name>
</gene>
<accession>A0AAP3SJR0</accession>
<evidence type="ECO:0000313" key="1">
    <source>
        <dbReference type="EMBL" id="MDC2238063.1"/>
    </source>
</evidence>
<protein>
    <recommendedName>
        <fullName evidence="3">Arm DNA-binding domain-containing protein</fullName>
    </recommendedName>
</protein>
<name>A0AAP3SJR0_BACT4</name>
<evidence type="ECO:0000313" key="2">
    <source>
        <dbReference type="Proteomes" id="UP001217776"/>
    </source>
</evidence>
<dbReference type="AlphaFoldDB" id="A0AAP3SJR0"/>
<evidence type="ECO:0008006" key="3">
    <source>
        <dbReference type="Google" id="ProtNLM"/>
    </source>
</evidence>